<dbReference type="OrthoDB" id="26681at2759"/>
<dbReference type="InterPro" id="IPR015943">
    <property type="entry name" value="WD40/YVTN_repeat-like_dom_sf"/>
</dbReference>
<feature type="compositionally biased region" description="Low complexity" evidence="4">
    <location>
        <begin position="1528"/>
        <end position="1548"/>
    </location>
</feature>
<dbReference type="PROSITE" id="PS51783">
    <property type="entry name" value="PH_BEACH"/>
    <property type="match status" value="1"/>
</dbReference>
<feature type="repeat" description="WD" evidence="3">
    <location>
        <begin position="2214"/>
        <end position="2255"/>
    </location>
</feature>
<evidence type="ECO:0000313" key="8">
    <source>
        <dbReference type="Proteomes" id="UP000232875"/>
    </source>
</evidence>
<feature type="domain" description="BEACH" evidence="5">
    <location>
        <begin position="1791"/>
        <end position="2082"/>
    </location>
</feature>
<proteinExistence type="predicted"/>
<protein>
    <submittedName>
        <fullName evidence="7">Uncharacterized protein</fullName>
    </submittedName>
</protein>
<dbReference type="InterPro" id="IPR036322">
    <property type="entry name" value="WD40_repeat_dom_sf"/>
</dbReference>
<feature type="region of interest" description="Disordered" evidence="4">
    <location>
        <begin position="1486"/>
        <end position="1555"/>
    </location>
</feature>
<dbReference type="InterPro" id="IPR011993">
    <property type="entry name" value="PH-like_dom_sf"/>
</dbReference>
<dbReference type="PROSITE" id="PS00678">
    <property type="entry name" value="WD_REPEATS_1"/>
    <property type="match status" value="1"/>
</dbReference>
<evidence type="ECO:0000256" key="1">
    <source>
        <dbReference type="ARBA" id="ARBA00022574"/>
    </source>
</evidence>
<dbReference type="SMART" id="SM01026">
    <property type="entry name" value="Beach"/>
    <property type="match status" value="1"/>
</dbReference>
<gene>
    <name evidence="7" type="ORF">MVES_003311</name>
</gene>
<evidence type="ECO:0000256" key="3">
    <source>
        <dbReference type="PROSITE-ProRule" id="PRU00221"/>
    </source>
</evidence>
<dbReference type="InterPro" id="IPR036372">
    <property type="entry name" value="BEACH_dom_sf"/>
</dbReference>
<dbReference type="Proteomes" id="UP000232875">
    <property type="component" value="Unassembled WGS sequence"/>
</dbReference>
<evidence type="ECO:0000313" key="7">
    <source>
        <dbReference type="EMBL" id="PKI82935.1"/>
    </source>
</evidence>
<dbReference type="Gene3D" id="2.30.29.30">
    <property type="entry name" value="Pleckstrin-homology domain (PH domain)/Phosphotyrosine-binding domain (PTB)"/>
    <property type="match status" value="1"/>
</dbReference>
<dbReference type="SUPFAM" id="SSF50729">
    <property type="entry name" value="PH domain-like"/>
    <property type="match status" value="1"/>
</dbReference>
<organism evidence="7 8">
    <name type="scientific">Malassezia vespertilionis</name>
    <dbReference type="NCBI Taxonomy" id="2020962"/>
    <lineage>
        <taxon>Eukaryota</taxon>
        <taxon>Fungi</taxon>
        <taxon>Dikarya</taxon>
        <taxon>Basidiomycota</taxon>
        <taxon>Ustilaginomycotina</taxon>
        <taxon>Malasseziomycetes</taxon>
        <taxon>Malasseziales</taxon>
        <taxon>Malasseziaceae</taxon>
        <taxon>Malassezia</taxon>
    </lineage>
</organism>
<dbReference type="CDD" id="cd06071">
    <property type="entry name" value="Beach"/>
    <property type="match status" value="1"/>
</dbReference>
<dbReference type="PROSITE" id="PS50197">
    <property type="entry name" value="BEACH"/>
    <property type="match status" value="1"/>
</dbReference>
<dbReference type="SUPFAM" id="SSF50978">
    <property type="entry name" value="WD40 repeat-like"/>
    <property type="match status" value="1"/>
</dbReference>
<reference evidence="7 8" key="1">
    <citation type="submission" date="2017-10" db="EMBL/GenBank/DDBJ databases">
        <title>A novel species of cold-tolerant Malassezia isolated from bats.</title>
        <authorList>
            <person name="Lorch J.M."/>
            <person name="Palmer J.M."/>
            <person name="Vanderwolf K.J."/>
            <person name="Schmidt K.Z."/>
            <person name="Verant M.L."/>
            <person name="Weller T.J."/>
            <person name="Blehert D.S."/>
        </authorList>
    </citation>
    <scope>NUCLEOTIDE SEQUENCE [LARGE SCALE GENOMIC DNA]</scope>
    <source>
        <strain evidence="7 8">NWHC:44797-103</strain>
    </source>
</reference>
<feature type="compositionally biased region" description="Low complexity" evidence="4">
    <location>
        <begin position="1491"/>
        <end position="1509"/>
    </location>
</feature>
<dbReference type="InterPro" id="IPR000409">
    <property type="entry name" value="BEACH_dom"/>
</dbReference>
<dbReference type="PANTHER" id="PTHR46108:SF4">
    <property type="entry name" value="BLUE CHEESE"/>
    <property type="match status" value="1"/>
</dbReference>
<dbReference type="SUPFAM" id="SSF81837">
    <property type="entry name" value="BEACH domain"/>
    <property type="match status" value="1"/>
</dbReference>
<feature type="compositionally biased region" description="Polar residues" evidence="4">
    <location>
        <begin position="1510"/>
        <end position="1527"/>
    </location>
</feature>
<dbReference type="InterPro" id="IPR001680">
    <property type="entry name" value="WD40_rpt"/>
</dbReference>
<dbReference type="PROSITE" id="PS50082">
    <property type="entry name" value="WD_REPEATS_2"/>
    <property type="match status" value="1"/>
</dbReference>
<dbReference type="Gene3D" id="1.10.1540.10">
    <property type="entry name" value="BEACH domain"/>
    <property type="match status" value="1"/>
</dbReference>
<dbReference type="Gene3D" id="2.130.10.10">
    <property type="entry name" value="YVTN repeat-like/Quinoprotein amine dehydrogenase"/>
    <property type="match status" value="1"/>
</dbReference>
<keyword evidence="1 3" id="KW-0853">WD repeat</keyword>
<keyword evidence="8" id="KW-1185">Reference proteome</keyword>
<dbReference type="PANTHER" id="PTHR46108">
    <property type="entry name" value="BLUE CHEESE"/>
    <property type="match status" value="1"/>
</dbReference>
<feature type="domain" description="BEACH-type PH" evidence="6">
    <location>
        <begin position="1630"/>
        <end position="1757"/>
    </location>
</feature>
<evidence type="ECO:0000256" key="4">
    <source>
        <dbReference type="SAM" id="MobiDB-lite"/>
    </source>
</evidence>
<dbReference type="InterPro" id="IPR051944">
    <property type="entry name" value="BEACH_domain_protein"/>
</dbReference>
<dbReference type="EMBL" id="KZ454993">
    <property type="protein sequence ID" value="PKI82935.1"/>
    <property type="molecule type" value="Genomic_DNA"/>
</dbReference>
<dbReference type="InterPro" id="IPR019775">
    <property type="entry name" value="WD40_repeat_CS"/>
</dbReference>
<evidence type="ECO:0000256" key="2">
    <source>
        <dbReference type="ARBA" id="ARBA00022737"/>
    </source>
</evidence>
<accession>A0A2N1J8P6</accession>
<dbReference type="Pfam" id="PF00400">
    <property type="entry name" value="WD40"/>
    <property type="match status" value="2"/>
</dbReference>
<dbReference type="STRING" id="2020962.A0A2N1J8P6"/>
<dbReference type="SMART" id="SM00320">
    <property type="entry name" value="WD40"/>
    <property type="match status" value="3"/>
</dbReference>
<feature type="region of interest" description="Disordered" evidence="4">
    <location>
        <begin position="357"/>
        <end position="383"/>
    </location>
</feature>
<evidence type="ECO:0000259" key="5">
    <source>
        <dbReference type="PROSITE" id="PS50197"/>
    </source>
</evidence>
<sequence>MASCGAEAHGAILFDAPEAPCMPRSARAVPDTLLLHAQIAHRTASPPPPPPPGADDEARHALGALVAALHRCEPYAYDNMLRLVAELHTLLCTCHSQARVYPHFGAHGGFSAVMQLLALLEHGAHGAQVHASHESHTQLLMRTLTLFTDAITRSTANLAAFLHMPGWAAVLDAVCAIRARTHTAAWLFGIAIGDVGLGVHAFGAVHAAVSALGDPSALDARPSIPVLWGACDVVHPHALERAYSILVHEDAALLTAYVLVDDLVRRDRNVVVLARTAVPALLLHTWLASYDSLHCTLVQAWRADLLRTLLRDGAHASHTLRTMVHALLASASLHAMLPVLKLLEHIAQSAHRPSALTFSSTDRDGGGGGGGAHAATLRASFPPTPPRATGYTLALVLRVEHTAGDGVLDVVRIGPTCVSMDLATSTLLFTTSAPLALPKARLVRGAWHQLVFVHMHACPGALSTLHVYLDGRRVHSTRAAYPHPLAHVPVCLASSARSPGVRSGTGAATWSLSAALLRDGVLPSCIPPLLYALLPTYTGNMQGALSRFLTYADRAKLHDGAPAALHTALERGGAECFPREGLLFSFHAAHTVSRCDGAAVLNGAVARRAAALALPHGHAVVHGVPTLCIPTSVYDALWAMGGTAVLLRLVQRADSTAALRRAVAFFLRAVHSSWRLAHDAEHCGAYNILGMHLREQRALVDRDVLAALLAAAAVDGAIVNVSLYRAVLLDACLWAQTRARVQTHYLAHFARLFGSSGAANARLLPRVALAKRVLYFARLSTQRAARLAAPLCAALQAILHASCSTRNVQSVYLFVLVASSPHVSLRERLGVRAARTDEGGCACVPAECAMHALAAPPRHDGRAEALATPLLAMLAAEAATCAEKLAHMLHPKWILLLVRPGMPRTILVPAVELLAALLAHERFAHAFLELGGYRVLERTLPLVWDAPGIVAELWALLLGARALKSSLYATYAHLPRGRLVQRPQVLRALLLCIAQGMRDETHAALRCTLRRAPPARRRSLPLLGARAALADASARHTLLHDSVRLLVRHAAHPELARILLLAPTLLCVFHAVSPVLGEAAEAPVAASVHALAMQLLDMVAMLMATSVLASGTMSLLASIHGTMPSPDPVVQSRLCSAVYEHVLKHMLPMVRCNTQPAALATLAAFVEVASNESVAHAALQRELLCAGDVLLAALRTDAAARSQEAHAHAVLALQRNVLHCFVCAAQGRRAAQPFPFLARWLPDLGQGDAVFLECVANRAADALGGAQHSAAAAVLQYLALHTPLLRGTHMEHLAVARAVPQEHACAALPFSATWAATLREQRVFLRGLHVQRLREMQRSIGQCSARAKGILATHARMQVWRAAILDADHLHFARYAQDLREDTACLAKQWHGALETLALQDGAPCDYHLDPTHGPGRMRTKLVPALERAPRASVPVLERALAELDTAQDAAADAVVLGTPPWDDMDALEASRLFYAPVESSEIGTVRSKTETVPSESETVSSETVRSETALSETMPSETISSETMPSETIPPETITPETITPETITPETIPPETIPPETIPPETIPPETIPPETIPPETIPPETIPPETITPETIPSKTIPSEHPTPHPSLDVLPDAAHDNVRFLLRTLQPDDAMEDVLNVSRVLGIDTRGGLFLVATHRLYILDDYFQRPSGEIVQTLDAPPSELDMYVAATRTARAPRHAHADVRTWRWDALRASFVRAWLHRRTALELFFADGQTCLLVLASPALLARAVAHVQRKAPAAARAATHAAESVRVSRPVPHALAPARITGAVLRRDVLGWKTRAWEQGALSNAGYLMLLNTLSGRTFNDLTQYPVFPWVLADYTSSALCLDDATTFRRLDSPMGAQSAPRAAEFKERYGQLRGVAMEPFHYGTHYSTAASVCDFLVRVRPFAEHLVELQGGSFDLADRMFSSVGRAWLSASEHARSDVRELIPDFFCLPEMFLNTNGFAFGRTQAGARIDHVALPPWAHADPWLFVQLHREALESAYVSTHLHAWIDLIFGVRARGAAAVEAVNVFHPLSYADSVDLEQIRSPMERAAAAQVIYNFGQTPAPLFTQPHPARAPRAAPALGGHDADVADVPWMLMQNCVPRSTARGAVRAVHGVLPAVHGALAEQAVLPDECLLLSFGYVDNSVRFAVLGTCEEVAVAELPVPAALTAMHLVGSAYVVLGAADGVVQLCALHARERQIEPLAVWHRHRGAILCIQASLSYNMVVTGSADGTVSVWDLTRRAYVRTLCAHRAPVEHVAMDDERGWIATGADEEVCVWSINGHLLVRHNTRSTTKHALGSLAFCAREVLFGRLAVLITGHPGFLVVWDVVSHHEHTRVDAPRWRLEKRVELPTRAYDAARMGAMITCIHPSTRQTVCTGDASGDVFLWSLPGAAIAADDAACVACRTPACAKRFSLFEQRRVCASCGAALAQLQSVYGDV</sequence>
<keyword evidence="2" id="KW-0677">Repeat</keyword>
<dbReference type="Pfam" id="PF02138">
    <property type="entry name" value="Beach"/>
    <property type="match status" value="1"/>
</dbReference>
<dbReference type="PROSITE" id="PS50294">
    <property type="entry name" value="WD_REPEATS_REGION"/>
    <property type="match status" value="1"/>
</dbReference>
<evidence type="ECO:0000259" key="6">
    <source>
        <dbReference type="PROSITE" id="PS51783"/>
    </source>
</evidence>
<dbReference type="InterPro" id="IPR023362">
    <property type="entry name" value="PH-BEACH_dom"/>
</dbReference>
<name>A0A2N1J8P6_9BASI</name>